<name>A0A6P3XBH3_DINQU</name>
<accession>A0A6P3XBH3</accession>
<proteinExistence type="predicted"/>
<dbReference type="CTD" id="40760"/>
<sequence>MKKTLTVAVILTSAFVLAAGQTIDECLKQDSISCVQKSLYRSAKEFFGRDQLELVSGVSLVKSKDDGRSSRSGKELAHDQEMDVAAGVVERQNALENFLGDEATHFLTGRSLRINLASAFEKMNESARAFSESMPTEIRQAVDEVVEGRGKKKKMGNILPLLIAAKVKMGILATLTYFIAGILAKKAIFASLLSLAISAFVGMKSLWGGKGGHDVTAYSNGWTLPIGGGWSGGGGGGWSAPVVSGGWSGGGGGGGWDDSHAYAHGQAYSGYHH</sequence>
<organism evidence="3 4">
    <name type="scientific">Dinoponera quadriceps</name>
    <name type="common">South American ant</name>
    <dbReference type="NCBI Taxonomy" id="609295"/>
    <lineage>
        <taxon>Eukaryota</taxon>
        <taxon>Metazoa</taxon>
        <taxon>Ecdysozoa</taxon>
        <taxon>Arthropoda</taxon>
        <taxon>Hexapoda</taxon>
        <taxon>Insecta</taxon>
        <taxon>Pterygota</taxon>
        <taxon>Neoptera</taxon>
        <taxon>Endopterygota</taxon>
        <taxon>Hymenoptera</taxon>
        <taxon>Apocrita</taxon>
        <taxon>Aculeata</taxon>
        <taxon>Formicoidea</taxon>
        <taxon>Formicidae</taxon>
        <taxon>Ponerinae</taxon>
        <taxon>Ponerini</taxon>
        <taxon>Dinoponera</taxon>
    </lineage>
</organism>
<dbReference type="AlphaFoldDB" id="A0A6P3XBH3"/>
<reference evidence="4" key="1">
    <citation type="submission" date="2025-08" db="UniProtKB">
        <authorList>
            <consortium name="RefSeq"/>
        </authorList>
    </citation>
    <scope>IDENTIFICATION</scope>
</reference>
<dbReference type="RefSeq" id="XP_014475622.1">
    <property type="nucleotide sequence ID" value="XM_014620136.1"/>
</dbReference>
<evidence type="ECO:0000256" key="1">
    <source>
        <dbReference type="SAM" id="Phobius"/>
    </source>
</evidence>
<keyword evidence="1" id="KW-0472">Membrane</keyword>
<keyword evidence="1" id="KW-0812">Transmembrane</keyword>
<gene>
    <name evidence="4" type="primary">LOC106744952</name>
</gene>
<dbReference type="PANTHER" id="PTHR21879:SF18">
    <property type="entry name" value="LD17368P"/>
    <property type="match status" value="1"/>
</dbReference>
<keyword evidence="3" id="KW-1185">Reference proteome</keyword>
<dbReference type="GO" id="GO:0016020">
    <property type="term" value="C:membrane"/>
    <property type="evidence" value="ECO:0007669"/>
    <property type="project" value="TreeGrafter"/>
</dbReference>
<dbReference type="PANTHER" id="PTHR21879">
    <property type="entry name" value="FI03362P-RELATED-RELATED"/>
    <property type="match status" value="1"/>
</dbReference>
<protein>
    <submittedName>
        <fullName evidence="4">Uncharacterized protein LOC106744952</fullName>
    </submittedName>
</protein>
<dbReference type="OrthoDB" id="8179503at2759"/>
<keyword evidence="2" id="KW-0732">Signal</keyword>
<dbReference type="Pfam" id="PF07898">
    <property type="entry name" value="DUF1676"/>
    <property type="match status" value="1"/>
</dbReference>
<evidence type="ECO:0000256" key="2">
    <source>
        <dbReference type="SAM" id="SignalP"/>
    </source>
</evidence>
<feature type="signal peptide" evidence="2">
    <location>
        <begin position="1"/>
        <end position="20"/>
    </location>
</feature>
<feature type="transmembrane region" description="Helical" evidence="1">
    <location>
        <begin position="187"/>
        <end position="207"/>
    </location>
</feature>
<dbReference type="Proteomes" id="UP000515204">
    <property type="component" value="Unplaced"/>
</dbReference>
<dbReference type="GeneID" id="106744952"/>
<dbReference type="InterPro" id="IPR012464">
    <property type="entry name" value="DUF1676"/>
</dbReference>
<evidence type="ECO:0000313" key="4">
    <source>
        <dbReference type="RefSeq" id="XP_014475622.1"/>
    </source>
</evidence>
<keyword evidence="1" id="KW-1133">Transmembrane helix</keyword>
<feature type="chain" id="PRO_5028204382" evidence="2">
    <location>
        <begin position="21"/>
        <end position="273"/>
    </location>
</feature>
<feature type="transmembrane region" description="Helical" evidence="1">
    <location>
        <begin position="158"/>
        <end position="180"/>
    </location>
</feature>
<evidence type="ECO:0000313" key="3">
    <source>
        <dbReference type="Proteomes" id="UP000515204"/>
    </source>
</evidence>
<dbReference type="KEGG" id="dqu:106744952"/>